<evidence type="ECO:0000313" key="1">
    <source>
        <dbReference type="EMBL" id="OZY86064.1"/>
    </source>
</evidence>
<organism evidence="1 2">
    <name type="scientific">Cellvibrio mixtus</name>
    <dbReference type="NCBI Taxonomy" id="39650"/>
    <lineage>
        <taxon>Bacteria</taxon>
        <taxon>Pseudomonadati</taxon>
        <taxon>Pseudomonadota</taxon>
        <taxon>Gammaproteobacteria</taxon>
        <taxon>Cellvibrionales</taxon>
        <taxon>Cellvibrionaceae</taxon>
        <taxon>Cellvibrio</taxon>
    </lineage>
</organism>
<dbReference type="RefSeq" id="WP_094983825.1">
    <property type="nucleotide sequence ID" value="NZ_NHNI01000001.1"/>
</dbReference>
<accession>A0A266Q852</accession>
<comment type="caution">
    <text evidence="1">The sequence shown here is derived from an EMBL/GenBank/DDBJ whole genome shotgun (WGS) entry which is preliminary data.</text>
</comment>
<gene>
    <name evidence="1" type="ORF">CBP51_03260</name>
</gene>
<dbReference type="EMBL" id="NHNI01000001">
    <property type="protein sequence ID" value="OZY86064.1"/>
    <property type="molecule type" value="Genomic_DNA"/>
</dbReference>
<protein>
    <submittedName>
        <fullName evidence="1">Uncharacterized protein</fullName>
    </submittedName>
</protein>
<reference evidence="2" key="1">
    <citation type="submission" date="2017-05" db="EMBL/GenBank/DDBJ databases">
        <authorList>
            <person name="Barney B.M."/>
        </authorList>
    </citation>
    <scope>NUCLEOTIDE SEQUENCE [LARGE SCALE GENOMIC DNA]</scope>
    <source>
        <strain evidence="2">PSBB022</strain>
    </source>
</reference>
<name>A0A266Q852_9GAMM</name>
<dbReference type="Proteomes" id="UP000216101">
    <property type="component" value="Unassembled WGS sequence"/>
</dbReference>
<keyword evidence="2" id="KW-1185">Reference proteome</keyword>
<sequence>MILLKISILTSKPNNFLTLPVNVCAPDGSILACGVVHSGRTTKFQIENKGRDFKALHVVCKLPNGKILHQAADVASKKAEAILRLNEMSPHEWLDWATPFRSMEHLKPMPSSERFARSIGKVWMTHWVFENENWVAQDLIALEQYRDTGMQQIVLDTPHKPQLIQVGGENVAWRLISLPPGGRFR</sequence>
<evidence type="ECO:0000313" key="2">
    <source>
        <dbReference type="Proteomes" id="UP000216101"/>
    </source>
</evidence>
<proteinExistence type="predicted"/>
<dbReference type="AlphaFoldDB" id="A0A266Q852"/>